<name>L7V625_MYCL1</name>
<keyword evidence="3" id="KW-1185">Reference proteome</keyword>
<dbReference type="AlphaFoldDB" id="L7V625"/>
<proteinExistence type="predicted"/>
<dbReference type="Proteomes" id="UP000011157">
    <property type="component" value="Chromosome"/>
</dbReference>
<evidence type="ECO:0000256" key="1">
    <source>
        <dbReference type="SAM" id="Phobius"/>
    </source>
</evidence>
<accession>L7V625</accession>
<dbReference type="KEGG" id="mli:MULP_01989"/>
<keyword evidence="1" id="KW-1133">Transmembrane helix</keyword>
<reference evidence="2 3" key="1">
    <citation type="journal article" date="2013" name="J. Bacteriol.">
        <title>Complete Genome Sequence of the Frog Pathogen Mycobacterium ulcerans Ecovar Liflandii.</title>
        <authorList>
            <person name="Tobias N.J."/>
            <person name="Doig K.D."/>
            <person name="Medema M.H."/>
            <person name="Chen H."/>
            <person name="Haring V."/>
            <person name="Moore R."/>
            <person name="Seemann T."/>
            <person name="Stinear T.P."/>
        </authorList>
    </citation>
    <scope>NUCLEOTIDE SEQUENCE [LARGE SCALE GENOMIC DNA]</scope>
    <source>
        <strain evidence="2 3">128FXT</strain>
    </source>
</reference>
<gene>
    <name evidence="2" type="ordered locus">MULP_01989</name>
</gene>
<sequence length="57" mass="5855">MVVLVVVVGRAGWFMAAAATVVPAGWVRLVVVLVVGRVGRGCGVRAGLVVLVGRAWV</sequence>
<evidence type="ECO:0000313" key="2">
    <source>
        <dbReference type="EMBL" id="AGC61893.1"/>
    </source>
</evidence>
<dbReference type="PATRIC" id="fig|459424.11.peg.2041"/>
<dbReference type="EMBL" id="CP003899">
    <property type="protein sequence ID" value="AGC61893.1"/>
    <property type="molecule type" value="Genomic_DNA"/>
</dbReference>
<keyword evidence="1" id="KW-0812">Transmembrane</keyword>
<feature type="transmembrane region" description="Helical" evidence="1">
    <location>
        <begin position="12"/>
        <end position="35"/>
    </location>
</feature>
<dbReference type="HOGENOM" id="CLU_2991899_0_0_11"/>
<organism evidence="2 3">
    <name type="scientific">Mycobacterium liflandii (strain 128FXT)</name>
    <dbReference type="NCBI Taxonomy" id="459424"/>
    <lineage>
        <taxon>Bacteria</taxon>
        <taxon>Bacillati</taxon>
        <taxon>Actinomycetota</taxon>
        <taxon>Actinomycetes</taxon>
        <taxon>Mycobacteriales</taxon>
        <taxon>Mycobacteriaceae</taxon>
        <taxon>Mycobacterium</taxon>
        <taxon>Mycobacterium ulcerans group</taxon>
    </lineage>
</organism>
<protein>
    <submittedName>
        <fullName evidence="2">Uncharacterized protein</fullName>
    </submittedName>
</protein>
<evidence type="ECO:0000313" key="3">
    <source>
        <dbReference type="Proteomes" id="UP000011157"/>
    </source>
</evidence>
<keyword evidence="1" id="KW-0472">Membrane</keyword>